<feature type="compositionally biased region" description="Low complexity" evidence="8">
    <location>
        <begin position="16"/>
        <end position="26"/>
    </location>
</feature>
<dbReference type="Proteomes" id="UP000242146">
    <property type="component" value="Unassembled WGS sequence"/>
</dbReference>
<sequence>MSPPTTPVFNAQLPISPTSTPSPSSSLNQAIFPPSPVAKQTPKSENIQVMVRCRPLSDKEDKSCWVMSPGSNHIQLDEAFATAYEFDKVFEGSNNSQVYESGIQDLVRYSMEGYNGTTEEPGVIPKAILDVFAYIEEVAVDREFLLQVSYLEIYNERINDLLNPDPPESPIEIRSVNKNLQDVVVDGLVQVPVATPEDVMKYIKFGEERRHTSNTDYNINSSRSHTIFQLMIESRPRLSSTNTFVRLSKLNLIDLAGSEKVASRHEQRQEGAHINRSLLTLGKVINSLNIGSPHIPYRESKLTRILQPSLSGNAHVTVICAINPAWSSKEESANTLRFAQGVKQIKIVPKITQVIQHSQLQNYKDQILELENLMQRKTEQEAEAKERLSQLLGLILTSSKANPTDAPSEPDNGSADWLHGSMGDVVAQCEQHLALTMNKYKQDLAAKENDLSLVQEDLVSTKKELGEKTSLIKELQEAIQEGERIHDEKERQLGKTHSDITLLNQRWAELEVILNDYKHRVVTAEATVQSLHAQRKADADIRSSLEQQIDDLTKATLVHSLDDLEGTTDDLCGMGASSTIAISHSDLSLSSSCTSLSNGPDHIPDKPSSRLQLQVNDLQQQLDNVQDQLKKSQLTMEDQQERHHLELKKERERTLIYKQKLEQVPLKISQLEEALKQLHASAPAAASSSTIDKDPIPTSLYLGNGSWVLLVAFGCWLFA</sequence>
<dbReference type="InterPro" id="IPR019821">
    <property type="entry name" value="Kinesin_motor_CS"/>
</dbReference>
<evidence type="ECO:0000313" key="10">
    <source>
        <dbReference type="EMBL" id="ORX57442.1"/>
    </source>
</evidence>
<dbReference type="GO" id="GO:0003777">
    <property type="term" value="F:microtubule motor activity"/>
    <property type="evidence" value="ECO:0007669"/>
    <property type="project" value="InterPro"/>
</dbReference>
<dbReference type="GO" id="GO:0008017">
    <property type="term" value="F:microtubule binding"/>
    <property type="evidence" value="ECO:0007669"/>
    <property type="project" value="InterPro"/>
</dbReference>
<reference evidence="10 11" key="1">
    <citation type="submission" date="2016-07" db="EMBL/GenBank/DDBJ databases">
        <title>Pervasive Adenine N6-methylation of Active Genes in Fungi.</title>
        <authorList>
            <consortium name="DOE Joint Genome Institute"/>
            <person name="Mondo S.J."/>
            <person name="Dannebaum R.O."/>
            <person name="Kuo R.C."/>
            <person name="Labutti K."/>
            <person name="Haridas S."/>
            <person name="Kuo A."/>
            <person name="Salamov A."/>
            <person name="Ahrendt S.R."/>
            <person name="Lipzen A."/>
            <person name="Sullivan W."/>
            <person name="Andreopoulos W.B."/>
            <person name="Clum A."/>
            <person name="Lindquist E."/>
            <person name="Daum C."/>
            <person name="Ramamoorthy G.K."/>
            <person name="Gryganskyi A."/>
            <person name="Culley D."/>
            <person name="Magnuson J.K."/>
            <person name="James T.Y."/>
            <person name="O'Malley M.A."/>
            <person name="Stajich J.E."/>
            <person name="Spatafora J.W."/>
            <person name="Visel A."/>
            <person name="Grigoriev I.V."/>
        </authorList>
    </citation>
    <scope>NUCLEOTIDE SEQUENCE [LARGE SCALE GENOMIC DNA]</scope>
    <source>
        <strain evidence="10 11">NRRL 3301</strain>
    </source>
</reference>
<comment type="similarity">
    <text evidence="5 6">Belongs to the TRAFAC class myosin-kinesin ATPase superfamily. Kinesin family.</text>
</comment>
<keyword evidence="6" id="KW-0493">Microtubule</keyword>
<dbReference type="InterPro" id="IPR001752">
    <property type="entry name" value="Kinesin_motor_dom"/>
</dbReference>
<evidence type="ECO:0000256" key="2">
    <source>
        <dbReference type="ARBA" id="ARBA00022840"/>
    </source>
</evidence>
<keyword evidence="2 6" id="KW-0067">ATP-binding</keyword>
<proteinExistence type="inferred from homology"/>
<protein>
    <recommendedName>
        <fullName evidence="6">Kinesin-like protein</fullName>
    </recommendedName>
</protein>
<evidence type="ECO:0000313" key="11">
    <source>
        <dbReference type="Proteomes" id="UP000242146"/>
    </source>
</evidence>
<feature type="coiled-coil region" evidence="7">
    <location>
        <begin position="437"/>
        <end position="492"/>
    </location>
</feature>
<evidence type="ECO:0000256" key="6">
    <source>
        <dbReference type="RuleBase" id="RU000394"/>
    </source>
</evidence>
<feature type="coiled-coil region" evidence="7">
    <location>
        <begin position="360"/>
        <end position="390"/>
    </location>
</feature>
<dbReference type="EMBL" id="MCGT01000008">
    <property type="protein sequence ID" value="ORX57442.1"/>
    <property type="molecule type" value="Genomic_DNA"/>
</dbReference>
<dbReference type="AlphaFoldDB" id="A0A1X2GN02"/>
<dbReference type="PANTHER" id="PTHR47968:SF75">
    <property type="entry name" value="CENTROMERE-ASSOCIATED PROTEIN E"/>
    <property type="match status" value="1"/>
</dbReference>
<keyword evidence="4 6" id="KW-0505">Motor protein</keyword>
<dbReference type="SUPFAM" id="SSF52540">
    <property type="entry name" value="P-loop containing nucleoside triphosphate hydrolases"/>
    <property type="match status" value="1"/>
</dbReference>
<feature type="coiled-coil region" evidence="7">
    <location>
        <begin position="608"/>
        <end position="642"/>
    </location>
</feature>
<name>A0A1X2GN02_9FUNG</name>
<dbReference type="PANTHER" id="PTHR47968">
    <property type="entry name" value="CENTROMERE PROTEIN E"/>
    <property type="match status" value="1"/>
</dbReference>
<dbReference type="InterPro" id="IPR027417">
    <property type="entry name" value="P-loop_NTPase"/>
</dbReference>
<keyword evidence="3 7" id="KW-0175">Coiled coil</keyword>
<dbReference type="Pfam" id="PF00225">
    <property type="entry name" value="Kinesin"/>
    <property type="match status" value="1"/>
</dbReference>
<dbReference type="OrthoDB" id="3176171at2759"/>
<comment type="caution">
    <text evidence="5">Lacks conserved residue(s) required for the propagation of feature annotation.</text>
</comment>
<dbReference type="PROSITE" id="PS00411">
    <property type="entry name" value="KINESIN_MOTOR_1"/>
    <property type="match status" value="1"/>
</dbReference>
<comment type="caution">
    <text evidence="10">The sequence shown here is derived from an EMBL/GenBank/DDBJ whole genome shotgun (WGS) entry which is preliminary data.</text>
</comment>
<dbReference type="SUPFAM" id="SSF57997">
    <property type="entry name" value="Tropomyosin"/>
    <property type="match status" value="1"/>
</dbReference>
<dbReference type="PRINTS" id="PR00380">
    <property type="entry name" value="KINESINHEAVY"/>
</dbReference>
<evidence type="ECO:0000256" key="5">
    <source>
        <dbReference type="PROSITE-ProRule" id="PRU00283"/>
    </source>
</evidence>
<evidence type="ECO:0000256" key="1">
    <source>
        <dbReference type="ARBA" id="ARBA00022741"/>
    </source>
</evidence>
<keyword evidence="1 6" id="KW-0547">Nucleotide-binding</keyword>
<dbReference type="Gene3D" id="3.40.850.10">
    <property type="entry name" value="Kinesin motor domain"/>
    <property type="match status" value="1"/>
</dbReference>
<dbReference type="GO" id="GO:0005874">
    <property type="term" value="C:microtubule"/>
    <property type="evidence" value="ECO:0007669"/>
    <property type="project" value="UniProtKB-KW"/>
</dbReference>
<dbReference type="PROSITE" id="PS50067">
    <property type="entry name" value="KINESIN_MOTOR_2"/>
    <property type="match status" value="1"/>
</dbReference>
<evidence type="ECO:0000256" key="3">
    <source>
        <dbReference type="ARBA" id="ARBA00023054"/>
    </source>
</evidence>
<dbReference type="SMART" id="SM00129">
    <property type="entry name" value="KISc"/>
    <property type="match status" value="1"/>
</dbReference>
<evidence type="ECO:0000256" key="4">
    <source>
        <dbReference type="ARBA" id="ARBA00023175"/>
    </source>
</evidence>
<organism evidence="10 11">
    <name type="scientific">Hesseltinella vesiculosa</name>
    <dbReference type="NCBI Taxonomy" id="101127"/>
    <lineage>
        <taxon>Eukaryota</taxon>
        <taxon>Fungi</taxon>
        <taxon>Fungi incertae sedis</taxon>
        <taxon>Mucoromycota</taxon>
        <taxon>Mucoromycotina</taxon>
        <taxon>Mucoromycetes</taxon>
        <taxon>Mucorales</taxon>
        <taxon>Cunninghamellaceae</taxon>
        <taxon>Hesseltinella</taxon>
    </lineage>
</organism>
<feature type="domain" description="Kinesin motor" evidence="9">
    <location>
        <begin position="46"/>
        <end position="345"/>
    </location>
</feature>
<evidence type="ECO:0000259" key="9">
    <source>
        <dbReference type="PROSITE" id="PS50067"/>
    </source>
</evidence>
<keyword evidence="11" id="KW-1185">Reference proteome</keyword>
<dbReference type="InterPro" id="IPR036961">
    <property type="entry name" value="Kinesin_motor_dom_sf"/>
</dbReference>
<evidence type="ECO:0000256" key="7">
    <source>
        <dbReference type="SAM" id="Coils"/>
    </source>
</evidence>
<dbReference type="InterPro" id="IPR027640">
    <property type="entry name" value="Kinesin-like_fam"/>
</dbReference>
<feature type="region of interest" description="Disordered" evidence="8">
    <location>
        <begin position="1"/>
        <end position="27"/>
    </location>
</feature>
<accession>A0A1X2GN02</accession>
<gene>
    <name evidence="10" type="ORF">DM01DRAFT_328388</name>
</gene>
<dbReference type="STRING" id="101127.A0A1X2GN02"/>
<dbReference type="GO" id="GO:0007018">
    <property type="term" value="P:microtubule-based movement"/>
    <property type="evidence" value="ECO:0007669"/>
    <property type="project" value="InterPro"/>
</dbReference>
<dbReference type="GO" id="GO:0005524">
    <property type="term" value="F:ATP binding"/>
    <property type="evidence" value="ECO:0007669"/>
    <property type="project" value="UniProtKB-KW"/>
</dbReference>
<evidence type="ECO:0000256" key="8">
    <source>
        <dbReference type="SAM" id="MobiDB-lite"/>
    </source>
</evidence>